<sequence>MWKQFTRKAPILKIFFILNMAVTFWVQFLRYGKCQPGHTCYFEQCVPQGLRFKRDTAVGPCIAGLCPSGYFCHQQECLKR</sequence>
<accession>A0A0N4W0P6</accession>
<organism evidence="4">
    <name type="scientific">Haemonchus placei</name>
    <name type="common">Barber's pole worm</name>
    <dbReference type="NCBI Taxonomy" id="6290"/>
    <lineage>
        <taxon>Eukaryota</taxon>
        <taxon>Metazoa</taxon>
        <taxon>Ecdysozoa</taxon>
        <taxon>Nematoda</taxon>
        <taxon>Chromadorea</taxon>
        <taxon>Rhabditida</taxon>
        <taxon>Rhabditina</taxon>
        <taxon>Rhabditomorpha</taxon>
        <taxon>Strongyloidea</taxon>
        <taxon>Trichostrongylidae</taxon>
        <taxon>Haemonchus</taxon>
    </lineage>
</organism>
<keyword evidence="1" id="KW-0472">Membrane</keyword>
<dbReference type="Proteomes" id="UP000268014">
    <property type="component" value="Unassembled WGS sequence"/>
</dbReference>
<reference evidence="4" key="1">
    <citation type="submission" date="2017-02" db="UniProtKB">
        <authorList>
            <consortium name="WormBaseParasite"/>
        </authorList>
    </citation>
    <scope>IDENTIFICATION</scope>
</reference>
<name>A0A0N4W0P6_HAEPC</name>
<dbReference type="EMBL" id="UZAF01016100">
    <property type="protein sequence ID" value="VDO20226.1"/>
    <property type="molecule type" value="Genomic_DNA"/>
</dbReference>
<protein>
    <submittedName>
        <fullName evidence="4">Late nodulin</fullName>
    </submittedName>
</protein>
<keyword evidence="1" id="KW-0812">Transmembrane</keyword>
<evidence type="ECO:0000313" key="3">
    <source>
        <dbReference type="Proteomes" id="UP000268014"/>
    </source>
</evidence>
<evidence type="ECO:0000313" key="2">
    <source>
        <dbReference type="EMBL" id="VDO20226.1"/>
    </source>
</evidence>
<dbReference type="OrthoDB" id="5788086at2759"/>
<keyword evidence="1" id="KW-1133">Transmembrane helix</keyword>
<keyword evidence="3" id="KW-1185">Reference proteome</keyword>
<evidence type="ECO:0000256" key="1">
    <source>
        <dbReference type="SAM" id="Phobius"/>
    </source>
</evidence>
<dbReference type="AlphaFoldDB" id="A0A0N4W0P6"/>
<feature type="transmembrane region" description="Helical" evidence="1">
    <location>
        <begin position="12"/>
        <end position="31"/>
    </location>
</feature>
<reference evidence="2 3" key="2">
    <citation type="submission" date="2018-11" db="EMBL/GenBank/DDBJ databases">
        <authorList>
            <consortium name="Pathogen Informatics"/>
        </authorList>
    </citation>
    <scope>NUCLEOTIDE SEQUENCE [LARGE SCALE GENOMIC DNA]</scope>
    <source>
        <strain evidence="2 3">MHpl1</strain>
    </source>
</reference>
<dbReference type="WBParaSite" id="HPLM_0000314401-mRNA-1">
    <property type="protein sequence ID" value="HPLM_0000314401-mRNA-1"/>
    <property type="gene ID" value="HPLM_0000314401"/>
</dbReference>
<evidence type="ECO:0000313" key="4">
    <source>
        <dbReference type="WBParaSite" id="HPLM_0000314401-mRNA-1"/>
    </source>
</evidence>
<gene>
    <name evidence="2" type="ORF">HPLM_LOCUS3136</name>
</gene>
<proteinExistence type="predicted"/>